<proteinExistence type="predicted"/>
<keyword evidence="2" id="KW-1185">Reference proteome</keyword>
<evidence type="ECO:0000313" key="3">
    <source>
        <dbReference type="WBParaSite" id="PSAMB.scaffold10879size3770.g33699.t1"/>
    </source>
</evidence>
<organism evidence="2 3">
    <name type="scientific">Plectus sambesii</name>
    <dbReference type="NCBI Taxonomy" id="2011161"/>
    <lineage>
        <taxon>Eukaryota</taxon>
        <taxon>Metazoa</taxon>
        <taxon>Ecdysozoa</taxon>
        <taxon>Nematoda</taxon>
        <taxon>Chromadorea</taxon>
        <taxon>Plectida</taxon>
        <taxon>Plectina</taxon>
        <taxon>Plectoidea</taxon>
        <taxon>Plectidae</taxon>
        <taxon>Plectus</taxon>
    </lineage>
</organism>
<dbReference type="WBParaSite" id="PSAMB.scaffold10879size3770.g33699.t1">
    <property type="protein sequence ID" value="PSAMB.scaffold10879size3770.g33699.t1"/>
    <property type="gene ID" value="PSAMB.scaffold10879size3770.g33699"/>
</dbReference>
<evidence type="ECO:0000313" key="2">
    <source>
        <dbReference type="Proteomes" id="UP000887566"/>
    </source>
</evidence>
<dbReference type="AlphaFoldDB" id="A0A914ULI7"/>
<name>A0A914ULI7_9BILA</name>
<sequence length="131" mass="14838">MSERFGYCETLDNAARPFCSYAFASDVTVQRSSSSTVVSSSTNVIATTSASDVTELPPKKKARTAILWKPDDRVNVYQYFLDKYNSEKMFRWREFEGRKAATGPKATLYPDLDKKTLTQRGRPNDDIEMTA</sequence>
<feature type="region of interest" description="Disordered" evidence="1">
    <location>
        <begin position="104"/>
        <end position="131"/>
    </location>
</feature>
<accession>A0A914ULI7</accession>
<protein>
    <submittedName>
        <fullName evidence="3">Uncharacterized protein</fullName>
    </submittedName>
</protein>
<reference evidence="3" key="1">
    <citation type="submission" date="2022-11" db="UniProtKB">
        <authorList>
            <consortium name="WormBaseParasite"/>
        </authorList>
    </citation>
    <scope>IDENTIFICATION</scope>
</reference>
<dbReference type="Proteomes" id="UP000887566">
    <property type="component" value="Unplaced"/>
</dbReference>
<evidence type="ECO:0000256" key="1">
    <source>
        <dbReference type="SAM" id="MobiDB-lite"/>
    </source>
</evidence>